<comment type="caution">
    <text evidence="1">The sequence shown here is derived from an EMBL/GenBank/DDBJ whole genome shotgun (WGS) entry which is preliminary data.</text>
</comment>
<dbReference type="EMBL" id="JACRSY010000069">
    <property type="protein sequence ID" value="MBC8581654.1"/>
    <property type="molecule type" value="Genomic_DNA"/>
</dbReference>
<organism evidence="1 2">
    <name type="scientific">Zhenhengia yiwuensis</name>
    <dbReference type="NCBI Taxonomy" id="2763666"/>
    <lineage>
        <taxon>Bacteria</taxon>
        <taxon>Bacillati</taxon>
        <taxon>Bacillota</taxon>
        <taxon>Clostridia</taxon>
        <taxon>Lachnospirales</taxon>
        <taxon>Lachnospiraceae</taxon>
        <taxon>Zhenhengia</taxon>
    </lineage>
</organism>
<dbReference type="RefSeq" id="WP_249334685.1">
    <property type="nucleotide sequence ID" value="NZ_JACRSY010000069.1"/>
</dbReference>
<gene>
    <name evidence="1" type="ORF">H8718_19430</name>
</gene>
<dbReference type="AlphaFoldDB" id="A0A926ELA2"/>
<keyword evidence="2" id="KW-1185">Reference proteome</keyword>
<proteinExistence type="predicted"/>
<sequence length="77" mass="9529">MDGTVTISINDFEELRDKAKQFEKLKRTIHNRMYMHFDDEQEEWILYIDQEKMEKVLKDYNPEFEVEGDDILEVIWR</sequence>
<name>A0A926ELA2_9FIRM</name>
<protein>
    <submittedName>
        <fullName evidence="1">Uncharacterized protein</fullName>
    </submittedName>
</protein>
<evidence type="ECO:0000313" key="2">
    <source>
        <dbReference type="Proteomes" id="UP000655830"/>
    </source>
</evidence>
<accession>A0A926ELA2</accession>
<dbReference type="Proteomes" id="UP000655830">
    <property type="component" value="Unassembled WGS sequence"/>
</dbReference>
<reference evidence="1" key="1">
    <citation type="submission" date="2020-08" db="EMBL/GenBank/DDBJ databases">
        <title>Genome public.</title>
        <authorList>
            <person name="Liu C."/>
            <person name="Sun Q."/>
        </authorList>
    </citation>
    <scope>NUCLEOTIDE SEQUENCE</scope>
    <source>
        <strain evidence="1">NSJ-12</strain>
    </source>
</reference>
<evidence type="ECO:0000313" key="1">
    <source>
        <dbReference type="EMBL" id="MBC8581654.1"/>
    </source>
</evidence>